<proteinExistence type="predicted"/>
<reference evidence="4" key="1">
    <citation type="journal article" date="2020" name="PLoS Negl. Trop. Dis.">
        <title>High-quality nuclear genome for Sarcoptes scabiei-A critical resource for a neglected parasite.</title>
        <authorList>
            <person name="Korhonen P.K."/>
            <person name="Gasser R.B."/>
            <person name="Ma G."/>
            <person name="Wang T."/>
            <person name="Stroehlein A.J."/>
            <person name="Young N.D."/>
            <person name="Ang C.S."/>
            <person name="Fernando D.D."/>
            <person name="Lu H.C."/>
            <person name="Taylor S."/>
            <person name="Reynolds S.L."/>
            <person name="Mofiz E."/>
            <person name="Najaraj S.H."/>
            <person name="Gowda H."/>
            <person name="Madugundu A."/>
            <person name="Renuse S."/>
            <person name="Holt D."/>
            <person name="Pandey A."/>
            <person name="Papenfuss A.T."/>
            <person name="Fischer K."/>
        </authorList>
    </citation>
    <scope>NUCLEOTIDE SEQUENCE [LARGE SCALE GENOMIC DNA]</scope>
</reference>
<feature type="compositionally biased region" description="Basic and acidic residues" evidence="1">
    <location>
        <begin position="335"/>
        <end position="351"/>
    </location>
</feature>
<feature type="compositionally biased region" description="Low complexity" evidence="1">
    <location>
        <begin position="245"/>
        <end position="260"/>
    </location>
</feature>
<protein>
    <submittedName>
        <fullName evidence="2">Nuclear pore complex protein NUP98B</fullName>
    </submittedName>
</protein>
<dbReference type="EMBL" id="WVUK01000056">
    <property type="protein sequence ID" value="KAF7492472.1"/>
    <property type="molecule type" value="Genomic_DNA"/>
</dbReference>
<dbReference type="EnsemblMetazoa" id="SSS_1530s_mrna">
    <property type="protein sequence ID" value="KAF7492472.1"/>
    <property type="gene ID" value="SSS_1530"/>
</dbReference>
<reference evidence="2" key="2">
    <citation type="submission" date="2020-01" db="EMBL/GenBank/DDBJ databases">
        <authorList>
            <person name="Korhonen P.K.K."/>
            <person name="Guangxu M.G."/>
            <person name="Wang T.W."/>
            <person name="Stroehlein A.J.S."/>
            <person name="Young N.D."/>
            <person name="Ang C.-S.A."/>
            <person name="Fernando D.W.F."/>
            <person name="Lu H.L."/>
            <person name="Taylor S.T."/>
            <person name="Ehtesham M.E.M."/>
            <person name="Najaraj S.H.N."/>
            <person name="Harsha G.H.G."/>
            <person name="Madugundu A.M."/>
            <person name="Renuse S.R."/>
            <person name="Holt D.H."/>
            <person name="Pandey A.P."/>
            <person name="Papenfuss A.P."/>
            <person name="Gasser R.B.G."/>
            <person name="Fischer K.F."/>
        </authorList>
    </citation>
    <scope>NUCLEOTIDE SEQUENCE</scope>
    <source>
        <strain evidence="2">SSS_KF_BRIS2020</strain>
    </source>
</reference>
<feature type="region of interest" description="Disordered" evidence="1">
    <location>
        <begin position="32"/>
        <end position="133"/>
    </location>
</feature>
<feature type="region of interest" description="Disordered" evidence="1">
    <location>
        <begin position="243"/>
        <end position="438"/>
    </location>
</feature>
<accession>A0A834RB96</accession>
<reference evidence="3" key="3">
    <citation type="submission" date="2022-06" db="UniProtKB">
        <authorList>
            <consortium name="EnsemblMetazoa"/>
        </authorList>
    </citation>
    <scope>IDENTIFICATION</scope>
</reference>
<feature type="compositionally biased region" description="Gly residues" evidence="1">
    <location>
        <begin position="385"/>
        <end position="438"/>
    </location>
</feature>
<dbReference type="AlphaFoldDB" id="A0A834RB96"/>
<feature type="compositionally biased region" description="Gly residues" evidence="1">
    <location>
        <begin position="113"/>
        <end position="123"/>
    </location>
</feature>
<gene>
    <name evidence="2" type="ORF">SSS_1530</name>
</gene>
<sequence>MQINLEFSNTASSVWAMIVFIGLCDGGGVIDSGHRSPSSSSTPLSPAAKGKSSVSDSYGPSTDQSNVASGFSSNDGQSIVSGGSGFESNDGQSIISGGSEFSSNDGQTIVSGGSLGGDSGSSSGGSSSIPGGKVSAAIKTKHTFEMKEVDIPFEEQEPQIIEIDGGALPLEIHFRSASSRIRVKQTHSSGGIDQVERTQSEEEPTRLIHEVRKPIIQEVREIITPFRKVIQEIEPVQEEIHTVVSKGQGRRGSSSGSTAGSFGGGSFGSGKGSAGASQGSSGFGSGQIDISNAPIGPAQDDHSQGYDSIGQIETSGVQVDISDDFPRKSSRQRNRVGERKNRFRGDSRGSSDRSGGSSTRTYGSSSSDGFGGSSSHNFGGSSTDGFGGSSSGGYGGSSSDGFGGSSSGGYGGSSSDGFGGSSSGGFDGSSTNGFGGGY</sequence>
<evidence type="ECO:0000313" key="4">
    <source>
        <dbReference type="Proteomes" id="UP000070412"/>
    </source>
</evidence>
<feature type="compositionally biased region" description="Low complexity" evidence="1">
    <location>
        <begin position="36"/>
        <end position="46"/>
    </location>
</feature>
<name>A0A834RB96_SARSC</name>
<feature type="compositionally biased region" description="Polar residues" evidence="1">
    <location>
        <begin position="52"/>
        <end position="110"/>
    </location>
</feature>
<dbReference type="Proteomes" id="UP000070412">
    <property type="component" value="Unassembled WGS sequence"/>
</dbReference>
<feature type="compositionally biased region" description="Low complexity" evidence="1">
    <location>
        <begin position="352"/>
        <end position="384"/>
    </location>
</feature>
<feature type="compositionally biased region" description="Basic and acidic residues" evidence="1">
    <location>
        <begin position="194"/>
        <end position="203"/>
    </location>
</feature>
<keyword evidence="4" id="KW-1185">Reference proteome</keyword>
<organism evidence="2">
    <name type="scientific">Sarcoptes scabiei</name>
    <name type="common">Itch mite</name>
    <name type="synonym">Acarus scabiei</name>
    <dbReference type="NCBI Taxonomy" id="52283"/>
    <lineage>
        <taxon>Eukaryota</taxon>
        <taxon>Metazoa</taxon>
        <taxon>Ecdysozoa</taxon>
        <taxon>Arthropoda</taxon>
        <taxon>Chelicerata</taxon>
        <taxon>Arachnida</taxon>
        <taxon>Acari</taxon>
        <taxon>Acariformes</taxon>
        <taxon>Sarcoptiformes</taxon>
        <taxon>Astigmata</taxon>
        <taxon>Psoroptidia</taxon>
        <taxon>Sarcoptoidea</taxon>
        <taxon>Sarcoptidae</taxon>
        <taxon>Sarcoptinae</taxon>
        <taxon>Sarcoptes</taxon>
    </lineage>
</organism>
<feature type="compositionally biased region" description="Gly residues" evidence="1">
    <location>
        <begin position="261"/>
        <end position="273"/>
    </location>
</feature>
<evidence type="ECO:0000313" key="3">
    <source>
        <dbReference type="EnsemblMetazoa" id="KAF7492472.1"/>
    </source>
</evidence>
<feature type="region of interest" description="Disordered" evidence="1">
    <location>
        <begin position="184"/>
        <end position="203"/>
    </location>
</feature>
<evidence type="ECO:0000313" key="2">
    <source>
        <dbReference type="EMBL" id="KAF7492472.1"/>
    </source>
</evidence>
<evidence type="ECO:0000256" key="1">
    <source>
        <dbReference type="SAM" id="MobiDB-lite"/>
    </source>
</evidence>